<organism evidence="1 2">
    <name type="scientific">Rhamnella rubrinervis</name>
    <dbReference type="NCBI Taxonomy" id="2594499"/>
    <lineage>
        <taxon>Eukaryota</taxon>
        <taxon>Viridiplantae</taxon>
        <taxon>Streptophyta</taxon>
        <taxon>Embryophyta</taxon>
        <taxon>Tracheophyta</taxon>
        <taxon>Spermatophyta</taxon>
        <taxon>Magnoliopsida</taxon>
        <taxon>eudicotyledons</taxon>
        <taxon>Gunneridae</taxon>
        <taxon>Pentapetalae</taxon>
        <taxon>rosids</taxon>
        <taxon>fabids</taxon>
        <taxon>Rosales</taxon>
        <taxon>Rhamnaceae</taxon>
        <taxon>rhamnoid group</taxon>
        <taxon>Rhamneae</taxon>
        <taxon>Rhamnella</taxon>
    </lineage>
</organism>
<dbReference type="InterPro" id="IPR053729">
    <property type="entry name" value="MAD2L1BP_domain_sf"/>
</dbReference>
<evidence type="ECO:0000313" key="2">
    <source>
        <dbReference type="Proteomes" id="UP000796880"/>
    </source>
</evidence>
<dbReference type="PANTHER" id="PTHR15681:SF1">
    <property type="entry name" value="MAD2L1-BINDING PROTEIN"/>
    <property type="match status" value="1"/>
</dbReference>
<dbReference type="EMBL" id="VOIH02000010">
    <property type="protein sequence ID" value="KAF3436309.1"/>
    <property type="molecule type" value="Genomic_DNA"/>
</dbReference>
<dbReference type="AlphaFoldDB" id="A0A8K0DYF8"/>
<dbReference type="OrthoDB" id="768308at2759"/>
<dbReference type="GO" id="GO:0005634">
    <property type="term" value="C:nucleus"/>
    <property type="evidence" value="ECO:0007669"/>
    <property type="project" value="InterPro"/>
</dbReference>
<dbReference type="Gene3D" id="3.30.900.20">
    <property type="match status" value="1"/>
</dbReference>
<gene>
    <name evidence="1" type="ORF">FNV43_RR23401</name>
</gene>
<dbReference type="PANTHER" id="PTHR15681">
    <property type="entry name" value="MAD2L1-BINDING PROTEIN"/>
    <property type="match status" value="1"/>
</dbReference>
<proteinExistence type="predicted"/>
<keyword evidence="2" id="KW-1185">Reference proteome</keyword>
<reference evidence="1" key="1">
    <citation type="submission" date="2020-03" db="EMBL/GenBank/DDBJ databases">
        <title>A high-quality chromosome-level genome assembly of a woody plant with both climbing and erect habits, Rhamnella rubrinervis.</title>
        <authorList>
            <person name="Lu Z."/>
            <person name="Yang Y."/>
            <person name="Zhu X."/>
            <person name="Sun Y."/>
        </authorList>
    </citation>
    <scope>NUCLEOTIDE SEQUENCE</scope>
    <source>
        <strain evidence="1">BYM</strain>
        <tissue evidence="1">Leaf</tissue>
    </source>
</reference>
<dbReference type="GO" id="GO:0007096">
    <property type="term" value="P:regulation of exit from mitosis"/>
    <property type="evidence" value="ECO:0007669"/>
    <property type="project" value="InterPro"/>
</dbReference>
<dbReference type="InterPro" id="IPR009511">
    <property type="entry name" value="MAD1/Cdc20-bound-Mad2-bd"/>
</dbReference>
<dbReference type="Proteomes" id="UP000796880">
    <property type="component" value="Unassembled WGS sequence"/>
</dbReference>
<accession>A0A8K0DYF8</accession>
<comment type="caution">
    <text evidence="1">The sequence shown here is derived from an EMBL/GenBank/DDBJ whole genome shotgun (WGS) entry which is preliminary data.</text>
</comment>
<sequence length="281" mass="31398">MKSMEEEVQGSSETDCTVIESAADSLDGSVIFHAINDISGFVLYMHQQIPSMLQDISFEFETLCTDYKELEMGRIETQGKASLRRKQASEMREVKQGIRRLEKLMRVVSDFQNAIKLMISEVPNVQGAILVLGASPLRPQHVYELCFSHGESASSVAHDFTKTRAAEVLSRKAIRALISKGAGSGSYPGISKLFLLVKAPSSFSLPLHFLPKRDFRYSKKIMPFRVQFKCRTQAGLEVEAVELASHAGSSIDLIESTRNDSIWFQCRHVIKGLAFNTETEE</sequence>
<evidence type="ECO:0000313" key="1">
    <source>
        <dbReference type="EMBL" id="KAF3436309.1"/>
    </source>
</evidence>
<name>A0A8K0DYF8_9ROSA</name>
<protein>
    <submittedName>
        <fullName evidence="1">Uncharacterized protein</fullName>
    </submittedName>
</protein>